<dbReference type="InterPro" id="IPR005835">
    <property type="entry name" value="NTP_transferase_dom"/>
</dbReference>
<feature type="domain" description="Nucleotidyl transferase" evidence="1">
    <location>
        <begin position="16"/>
        <end position="240"/>
    </location>
</feature>
<dbReference type="InterPro" id="IPR050486">
    <property type="entry name" value="Mannose-1P_guanyltransferase"/>
</dbReference>
<dbReference type="Proteomes" id="UP000199019">
    <property type="component" value="Unassembled WGS sequence"/>
</dbReference>
<keyword evidence="2" id="KW-0548">Nucleotidyltransferase</keyword>
<dbReference type="Pfam" id="PF00483">
    <property type="entry name" value="NTP_transferase"/>
    <property type="match status" value="1"/>
</dbReference>
<evidence type="ECO:0000313" key="3">
    <source>
        <dbReference type="Proteomes" id="UP000199019"/>
    </source>
</evidence>
<reference evidence="3" key="1">
    <citation type="submission" date="2016-10" db="EMBL/GenBank/DDBJ databases">
        <authorList>
            <person name="Varghese N."/>
            <person name="Submissions S."/>
        </authorList>
    </citation>
    <scope>NUCLEOTIDE SEQUENCE [LARGE SCALE GENOMIC DNA]</scope>
    <source>
        <strain evidence="3">CGMCC 1.6963</strain>
    </source>
</reference>
<protein>
    <submittedName>
        <fullName evidence="2">Mannose-1-phosphate guanylyltransferase</fullName>
    </submittedName>
</protein>
<dbReference type="InterPro" id="IPR029044">
    <property type="entry name" value="Nucleotide-diphossugar_trans"/>
</dbReference>
<evidence type="ECO:0000259" key="1">
    <source>
        <dbReference type="Pfam" id="PF00483"/>
    </source>
</evidence>
<dbReference type="OrthoDB" id="9801810at2"/>
<accession>A0A1H9XVZ8</accession>
<dbReference type="STRING" id="587636.SAMN05216199_0529"/>
<dbReference type="RefSeq" id="WP_091763265.1">
    <property type="nucleotide sequence ID" value="NZ_FOHB01000015.1"/>
</dbReference>
<dbReference type="CDD" id="cd04181">
    <property type="entry name" value="NTP_transferase"/>
    <property type="match status" value="1"/>
</dbReference>
<dbReference type="GO" id="GO:0016779">
    <property type="term" value="F:nucleotidyltransferase activity"/>
    <property type="evidence" value="ECO:0007669"/>
    <property type="project" value="UniProtKB-KW"/>
</dbReference>
<keyword evidence="2" id="KW-0808">Transferase</keyword>
<dbReference type="AlphaFoldDB" id="A0A1H9XVZ8"/>
<gene>
    <name evidence="2" type="ORF">SAMN05216199_0529</name>
</gene>
<proteinExistence type="predicted"/>
<evidence type="ECO:0000313" key="2">
    <source>
        <dbReference type="EMBL" id="SES49853.1"/>
    </source>
</evidence>
<dbReference type="SUPFAM" id="SSF53448">
    <property type="entry name" value="Nucleotide-diphospho-sugar transferases"/>
    <property type="match status" value="1"/>
</dbReference>
<keyword evidence="3" id="KW-1185">Reference proteome</keyword>
<organism evidence="2 3">
    <name type="scientific">Pedococcus cremeus</name>
    <dbReference type="NCBI Taxonomy" id="587636"/>
    <lineage>
        <taxon>Bacteria</taxon>
        <taxon>Bacillati</taxon>
        <taxon>Actinomycetota</taxon>
        <taxon>Actinomycetes</taxon>
        <taxon>Micrococcales</taxon>
        <taxon>Intrasporangiaceae</taxon>
        <taxon>Pedococcus</taxon>
    </lineage>
</organism>
<dbReference type="PANTHER" id="PTHR22572">
    <property type="entry name" value="SUGAR-1-PHOSPHATE GUANYL TRANSFERASE"/>
    <property type="match status" value="1"/>
</dbReference>
<sequence>MGGQQQDESQRRAARKAFLLAAGLGTRLRPVTDALPKCLVEVGGRTMLDRWLDCLAAAGVEEVLVNTHHFADLVETHVAARATPPVVHVVHEPELLGSAGTLLANRDFVDDDEMFLVVNADNLTDFDLGELVDAHRASRADATLTVFRAPRPSECGVVEVDDDGWVVGFAEKPAEPRSDLANAGMYAFGPSVLDLVEPSLPRDIGFDLLGRLVGRARAVAIGDSYFTDIGTLSALEQARQVWESRATA</sequence>
<name>A0A1H9XVZ8_9MICO</name>
<dbReference type="Gene3D" id="3.90.550.10">
    <property type="entry name" value="Spore Coat Polysaccharide Biosynthesis Protein SpsA, Chain A"/>
    <property type="match status" value="1"/>
</dbReference>
<dbReference type="EMBL" id="FOHB01000015">
    <property type="protein sequence ID" value="SES49853.1"/>
    <property type="molecule type" value="Genomic_DNA"/>
</dbReference>